<dbReference type="InterPro" id="IPR052535">
    <property type="entry name" value="Bacilysin_H2HPP_isomerase"/>
</dbReference>
<name>A0A9E7A8C2_9HYPH</name>
<dbReference type="RefSeq" id="WP_244450361.1">
    <property type="nucleotide sequence ID" value="NZ_CP083239.1"/>
</dbReference>
<sequence>MSAQAAMSRETKNEGAVKAGEGAYIFDLLTLDKMEAGPTYSTAIGPVVEGERTQVGLMRKARGTGARPHSHPNEQWNYVIQGRLRVNIEGEPERIAGPGTLIFFPANKIHSTVALPDEDVIFFVAKDLSFGIAGVAADGKNTGAFYEKGFEPKA</sequence>
<dbReference type="InterPro" id="IPR011051">
    <property type="entry name" value="RmlC_Cupin_sf"/>
</dbReference>
<dbReference type="SUPFAM" id="SSF51182">
    <property type="entry name" value="RmlC-like cupins"/>
    <property type="match status" value="1"/>
</dbReference>
<dbReference type="Gene3D" id="2.60.120.10">
    <property type="entry name" value="Jelly Rolls"/>
    <property type="match status" value="1"/>
</dbReference>
<organism evidence="2 3">
    <name type="scientific">Ancylobacter polymorphus</name>
    <dbReference type="NCBI Taxonomy" id="223390"/>
    <lineage>
        <taxon>Bacteria</taxon>
        <taxon>Pseudomonadati</taxon>
        <taxon>Pseudomonadota</taxon>
        <taxon>Alphaproteobacteria</taxon>
        <taxon>Hyphomicrobiales</taxon>
        <taxon>Xanthobacteraceae</taxon>
        <taxon>Ancylobacter</taxon>
    </lineage>
</organism>
<evidence type="ECO:0000313" key="3">
    <source>
        <dbReference type="Proteomes" id="UP000831684"/>
    </source>
</evidence>
<dbReference type="KEGG" id="apol:K9D25_08220"/>
<evidence type="ECO:0000313" key="2">
    <source>
        <dbReference type="EMBL" id="UOK72664.1"/>
    </source>
</evidence>
<evidence type="ECO:0000259" key="1">
    <source>
        <dbReference type="Pfam" id="PF07883"/>
    </source>
</evidence>
<dbReference type="PANTHER" id="PTHR40112:SF1">
    <property type="entry name" value="H2HPP ISOMERASE"/>
    <property type="match status" value="1"/>
</dbReference>
<accession>A0A9E7A8C2</accession>
<dbReference type="AlphaFoldDB" id="A0A9E7A8C2"/>
<gene>
    <name evidence="2" type="ORF">K9D25_08220</name>
</gene>
<dbReference type="EMBL" id="CP083239">
    <property type="protein sequence ID" value="UOK72664.1"/>
    <property type="molecule type" value="Genomic_DNA"/>
</dbReference>
<dbReference type="PANTHER" id="PTHR40112">
    <property type="entry name" value="H2HPP ISOMERASE"/>
    <property type="match status" value="1"/>
</dbReference>
<dbReference type="Proteomes" id="UP000831684">
    <property type="component" value="Chromosome"/>
</dbReference>
<reference evidence="2" key="1">
    <citation type="submission" date="2021-09" db="EMBL/GenBank/DDBJ databases">
        <title>Network and meta-omics reveal the key degrader and cooperation patterns in an efficient 1,4-dioxane-degrading microbial community.</title>
        <authorList>
            <person name="Dai C."/>
        </authorList>
    </citation>
    <scope>NUCLEOTIDE SEQUENCE</scope>
    <source>
        <strain evidence="2">ZM13</strain>
    </source>
</reference>
<dbReference type="InterPro" id="IPR014710">
    <property type="entry name" value="RmlC-like_jellyroll"/>
</dbReference>
<protein>
    <submittedName>
        <fullName evidence="2">Cupin domain-containing protein</fullName>
    </submittedName>
</protein>
<dbReference type="Pfam" id="PF07883">
    <property type="entry name" value="Cupin_2"/>
    <property type="match status" value="1"/>
</dbReference>
<proteinExistence type="predicted"/>
<feature type="domain" description="Cupin type-2" evidence="1">
    <location>
        <begin position="61"/>
        <end position="124"/>
    </location>
</feature>
<dbReference type="InterPro" id="IPR013096">
    <property type="entry name" value="Cupin_2"/>
</dbReference>